<dbReference type="Pfam" id="PF23106">
    <property type="entry name" value="EGF_Teneurin"/>
    <property type="match status" value="2"/>
</dbReference>
<dbReference type="EMBL" id="CASHTH010002256">
    <property type="protein sequence ID" value="CAI8027067.1"/>
    <property type="molecule type" value="Genomic_DNA"/>
</dbReference>
<organism evidence="8 9">
    <name type="scientific">Geodia barretti</name>
    <name type="common">Barrett's horny sponge</name>
    <dbReference type="NCBI Taxonomy" id="519541"/>
    <lineage>
        <taxon>Eukaryota</taxon>
        <taxon>Metazoa</taxon>
        <taxon>Porifera</taxon>
        <taxon>Demospongiae</taxon>
        <taxon>Heteroscleromorpha</taxon>
        <taxon>Tetractinellida</taxon>
        <taxon>Astrophorina</taxon>
        <taxon>Geodiidae</taxon>
        <taxon>Geodia</taxon>
    </lineage>
</organism>
<sequence length="684" mass="74504">MAMVMSGGVLLPCIRCSLSQILLPLLPLLLFLSYAVTHPPRPRTASRDIFPFDYLSPYPPGTHGSRRTIRDISNCLHTTWNNRTFETFHVSTQPPVSEEVTYHLHKFADVTDRPLGPKYLVGTIAYVEEPYHTFSVLEPGGEGSCSKLYGAARKTVGDTTATRKGGCKLAANGGFFVVVSGQCLGNIVSDGRVVRTTNNEQNANFGIREDGSIVVGYIPDEEILNTTNPFRQLVTGVVWLVRNGTNYVDESKKMECADHEDTGHMDTFVEVMSARSALGHDAQGRLVMAQIEGQTHRRGANLVEFADLLIRHGVVNAVNLDGGGSSTLMEDGVLINYPSDHCVGNGQYRCPRAVSTALCVHDVQCLDPECRGHGKCEGTECMCHSPWTGGVCETLNCSNTDCTGHGNCSDGVCECDEGWTGELCEKACPSNRYGQDCRQYCWCFGNSHCHPTTGHCVCPPGFSGYTCMDECGEGYYGAGCKDKCVYPDCSGHGHCSKTNGTCLCDEGWTGNSCNTSEESSGSMELFNFSSSASSPSSFSPSPTSTGVYLESRHNHQHQTTSVAAGSECDCSKSCREEGVKCSAVNINSTSQSPVVVAEDATILQWTVAISLLISLLTLLIHVLFCYITRRWAYMAACRTRGTLLPHHTERANLPGKKKLKRRKPRPKYHVPLMLHYSSSTDCSL</sequence>
<dbReference type="PRINTS" id="PR00011">
    <property type="entry name" value="EGFLAMININ"/>
</dbReference>
<dbReference type="CDD" id="cd00055">
    <property type="entry name" value="EGF_Lam"/>
    <property type="match status" value="1"/>
</dbReference>
<accession>A0AA35SDD3</accession>
<name>A0AA35SDD3_GEOBA</name>
<reference evidence="8" key="1">
    <citation type="submission" date="2023-03" db="EMBL/GenBank/DDBJ databases">
        <authorList>
            <person name="Steffen K."/>
            <person name="Cardenas P."/>
        </authorList>
    </citation>
    <scope>NUCLEOTIDE SEQUENCE</scope>
</reference>
<feature type="domain" description="EGF-like" evidence="7">
    <location>
        <begin position="481"/>
        <end position="514"/>
    </location>
</feature>
<feature type="transmembrane region" description="Helical" evidence="6">
    <location>
        <begin position="602"/>
        <end position="624"/>
    </location>
</feature>
<keyword evidence="6" id="KW-1133">Transmembrane helix</keyword>
<dbReference type="PROSITE" id="PS00022">
    <property type="entry name" value="EGF_1"/>
    <property type="match status" value="3"/>
</dbReference>
<evidence type="ECO:0000256" key="4">
    <source>
        <dbReference type="ARBA" id="ARBA00023157"/>
    </source>
</evidence>
<keyword evidence="3" id="KW-0677">Repeat</keyword>
<keyword evidence="2" id="KW-0732">Signal</keyword>
<dbReference type="AlphaFoldDB" id="A0AA35SDD3"/>
<dbReference type="InterPro" id="IPR002049">
    <property type="entry name" value="LE_dom"/>
</dbReference>
<comment type="caution">
    <text evidence="5">Lacks conserved residue(s) required for the propagation of feature annotation.</text>
</comment>
<dbReference type="InterPro" id="IPR000742">
    <property type="entry name" value="EGF"/>
</dbReference>
<keyword evidence="9" id="KW-1185">Reference proteome</keyword>
<feature type="disulfide bond" evidence="5">
    <location>
        <begin position="504"/>
        <end position="513"/>
    </location>
</feature>
<dbReference type="PROSITE" id="PS50026">
    <property type="entry name" value="EGF_3"/>
    <property type="match status" value="1"/>
</dbReference>
<dbReference type="PANTHER" id="PTHR40446">
    <property type="entry name" value="N-ACETYLGLUCOSAMINE-1-PHOSPHODIESTER ALPHA-N-ACETYLGLUCOSAMINIDASE"/>
    <property type="match status" value="1"/>
</dbReference>
<evidence type="ECO:0000256" key="3">
    <source>
        <dbReference type="ARBA" id="ARBA00022737"/>
    </source>
</evidence>
<keyword evidence="1 5" id="KW-0245">EGF-like domain</keyword>
<comment type="caution">
    <text evidence="8">The sequence shown here is derived from an EMBL/GenBank/DDBJ whole genome shotgun (WGS) entry which is preliminary data.</text>
</comment>
<dbReference type="Pfam" id="PF09992">
    <property type="entry name" value="NAGPA"/>
    <property type="match status" value="1"/>
</dbReference>
<dbReference type="Gene3D" id="2.170.300.10">
    <property type="entry name" value="Tie2 ligand-binding domain superfamily"/>
    <property type="match status" value="1"/>
</dbReference>
<evidence type="ECO:0000256" key="2">
    <source>
        <dbReference type="ARBA" id="ARBA00022729"/>
    </source>
</evidence>
<proteinExistence type="predicted"/>
<dbReference type="PANTHER" id="PTHR40446:SF2">
    <property type="entry name" value="N-ACETYLGLUCOSAMINE-1-PHOSPHODIESTER ALPHA-N-ACETYLGLUCOSAMINIDASE"/>
    <property type="match status" value="1"/>
</dbReference>
<dbReference type="Proteomes" id="UP001174909">
    <property type="component" value="Unassembled WGS sequence"/>
</dbReference>
<dbReference type="GO" id="GO:0033299">
    <property type="term" value="P:secretion of lysosomal enzymes"/>
    <property type="evidence" value="ECO:0007669"/>
    <property type="project" value="TreeGrafter"/>
</dbReference>
<evidence type="ECO:0000256" key="1">
    <source>
        <dbReference type="ARBA" id="ARBA00022536"/>
    </source>
</evidence>
<dbReference type="SMART" id="SM00181">
    <property type="entry name" value="EGF"/>
    <property type="match status" value="4"/>
</dbReference>
<keyword evidence="6" id="KW-0472">Membrane</keyword>
<keyword evidence="4 5" id="KW-1015">Disulfide bond</keyword>
<gene>
    <name evidence="8" type="ORF">GBAR_LOCUS15491</name>
</gene>
<evidence type="ECO:0000256" key="5">
    <source>
        <dbReference type="PROSITE-ProRule" id="PRU00076"/>
    </source>
</evidence>
<evidence type="ECO:0000313" key="9">
    <source>
        <dbReference type="Proteomes" id="UP001174909"/>
    </source>
</evidence>
<dbReference type="FunFam" id="2.170.300.10:FF:000041">
    <property type="entry name" value="Tyrosine protein kinase receptor tie-1, putative"/>
    <property type="match status" value="1"/>
</dbReference>
<evidence type="ECO:0000313" key="8">
    <source>
        <dbReference type="EMBL" id="CAI8027067.1"/>
    </source>
</evidence>
<evidence type="ECO:0000256" key="6">
    <source>
        <dbReference type="SAM" id="Phobius"/>
    </source>
</evidence>
<protein>
    <submittedName>
        <fullName evidence="8">N-acetylglucosamine-1-phosphodiester alpha-N-acetylglucosaminidase</fullName>
    </submittedName>
</protein>
<evidence type="ECO:0000259" key="7">
    <source>
        <dbReference type="PROSITE" id="PS50026"/>
    </source>
</evidence>
<dbReference type="PROSITE" id="PS01186">
    <property type="entry name" value="EGF_2"/>
    <property type="match status" value="1"/>
</dbReference>
<keyword evidence="6" id="KW-0812">Transmembrane</keyword>
<dbReference type="InterPro" id="IPR018711">
    <property type="entry name" value="NAGPA"/>
</dbReference>